<evidence type="ECO:0000313" key="1">
    <source>
        <dbReference type="EMBL" id="KAK7425619.1"/>
    </source>
</evidence>
<accession>A0ABR1HWP9</accession>
<protein>
    <submittedName>
        <fullName evidence="1">Uncharacterized protein</fullName>
    </submittedName>
</protein>
<proteinExistence type="predicted"/>
<organism evidence="1 2">
    <name type="scientific">Neonectria magnoliae</name>
    <dbReference type="NCBI Taxonomy" id="2732573"/>
    <lineage>
        <taxon>Eukaryota</taxon>
        <taxon>Fungi</taxon>
        <taxon>Dikarya</taxon>
        <taxon>Ascomycota</taxon>
        <taxon>Pezizomycotina</taxon>
        <taxon>Sordariomycetes</taxon>
        <taxon>Hypocreomycetidae</taxon>
        <taxon>Hypocreales</taxon>
        <taxon>Nectriaceae</taxon>
        <taxon>Neonectria</taxon>
    </lineage>
</organism>
<dbReference type="Proteomes" id="UP001498421">
    <property type="component" value="Unassembled WGS sequence"/>
</dbReference>
<evidence type="ECO:0000313" key="2">
    <source>
        <dbReference type="Proteomes" id="UP001498421"/>
    </source>
</evidence>
<sequence>MQDLQLLPKGLYPLYKKLLDTALEQNGAGADIIQPDGRKFLCYEAEAKQPDCRWTDCKEECNLDSENQLTWKNGNCSGDNRKKFPRGHYGIELSDSYLYYGTDGEVKAKLVVDTAVTAAFDTGDILIFSANTFDTASTVPSIVTNFKLFGRLKGEATLGVKFESKVKLAEWNIDQTSLSSMRTGNPMFSSLPVILARNPWSWSLSMAFP</sequence>
<gene>
    <name evidence="1" type="ORF">QQZ08_007942</name>
</gene>
<dbReference type="EMBL" id="JAZAVK010000079">
    <property type="protein sequence ID" value="KAK7425619.1"/>
    <property type="molecule type" value="Genomic_DNA"/>
</dbReference>
<keyword evidence="2" id="KW-1185">Reference proteome</keyword>
<name>A0ABR1HWP9_9HYPO</name>
<comment type="caution">
    <text evidence="1">The sequence shown here is derived from an EMBL/GenBank/DDBJ whole genome shotgun (WGS) entry which is preliminary data.</text>
</comment>
<reference evidence="1 2" key="1">
    <citation type="journal article" date="2025" name="Microbiol. Resour. Announc.">
        <title>Draft genome sequences for Neonectria magnoliae and Neonectria punicea, canker pathogens of Liriodendron tulipifera and Acer saccharum in West Virginia.</title>
        <authorList>
            <person name="Petronek H.M."/>
            <person name="Kasson M.T."/>
            <person name="Metheny A.M."/>
            <person name="Stauder C.M."/>
            <person name="Lovett B."/>
            <person name="Lynch S.C."/>
            <person name="Garnas J.R."/>
            <person name="Kasson L.R."/>
            <person name="Stajich J.E."/>
        </authorList>
    </citation>
    <scope>NUCLEOTIDE SEQUENCE [LARGE SCALE GENOMIC DNA]</scope>
    <source>
        <strain evidence="1 2">NRRL 64651</strain>
    </source>
</reference>